<name>A0A834I5Z6_RHYFE</name>
<evidence type="ECO:0000256" key="1">
    <source>
        <dbReference type="SAM" id="Phobius"/>
    </source>
</evidence>
<organism evidence="2 3">
    <name type="scientific">Rhynchophorus ferrugineus</name>
    <name type="common">Red palm weevil</name>
    <name type="synonym">Curculio ferrugineus</name>
    <dbReference type="NCBI Taxonomy" id="354439"/>
    <lineage>
        <taxon>Eukaryota</taxon>
        <taxon>Metazoa</taxon>
        <taxon>Ecdysozoa</taxon>
        <taxon>Arthropoda</taxon>
        <taxon>Hexapoda</taxon>
        <taxon>Insecta</taxon>
        <taxon>Pterygota</taxon>
        <taxon>Neoptera</taxon>
        <taxon>Endopterygota</taxon>
        <taxon>Coleoptera</taxon>
        <taxon>Polyphaga</taxon>
        <taxon>Cucujiformia</taxon>
        <taxon>Curculionidae</taxon>
        <taxon>Dryophthorinae</taxon>
        <taxon>Rhynchophorus</taxon>
    </lineage>
</organism>
<dbReference type="Proteomes" id="UP000625711">
    <property type="component" value="Unassembled WGS sequence"/>
</dbReference>
<dbReference type="AlphaFoldDB" id="A0A834I5Z6"/>
<feature type="non-terminal residue" evidence="2">
    <location>
        <position position="119"/>
    </location>
</feature>
<feature type="transmembrane region" description="Helical" evidence="1">
    <location>
        <begin position="96"/>
        <end position="118"/>
    </location>
</feature>
<dbReference type="OrthoDB" id="6351205at2759"/>
<evidence type="ECO:0000313" key="3">
    <source>
        <dbReference type="Proteomes" id="UP000625711"/>
    </source>
</evidence>
<comment type="caution">
    <text evidence="2">The sequence shown here is derived from an EMBL/GenBank/DDBJ whole genome shotgun (WGS) entry which is preliminary data.</text>
</comment>
<dbReference type="EMBL" id="JAACXV010011226">
    <property type="protein sequence ID" value="KAF7275135.1"/>
    <property type="molecule type" value="Genomic_DNA"/>
</dbReference>
<gene>
    <name evidence="2" type="ORF">GWI33_012150</name>
</gene>
<sequence length="119" mass="13586">VLDNNDFITIYPLRIEKDSTLELKSARSKIEILTNKSHFIQGVMTIRCDATIYNLWNKSVENFIRDDSPKLAQVLGSTLSQSQLDPIFDNGNHARWMASISNVNLFTCLMLSILKLVLR</sequence>
<proteinExistence type="predicted"/>
<evidence type="ECO:0000313" key="2">
    <source>
        <dbReference type="EMBL" id="KAF7275135.1"/>
    </source>
</evidence>
<keyword evidence="1" id="KW-0472">Membrane</keyword>
<protein>
    <submittedName>
        <fullName evidence="2">Uncharacterized protein</fullName>
    </submittedName>
</protein>
<keyword evidence="1" id="KW-1133">Transmembrane helix</keyword>
<reference evidence="2" key="1">
    <citation type="submission" date="2020-08" db="EMBL/GenBank/DDBJ databases">
        <title>Genome sequencing and assembly of the red palm weevil Rhynchophorus ferrugineus.</title>
        <authorList>
            <person name="Dias G.B."/>
            <person name="Bergman C.M."/>
            <person name="Manee M."/>
        </authorList>
    </citation>
    <scope>NUCLEOTIDE SEQUENCE</scope>
    <source>
        <strain evidence="2">AA-2017</strain>
        <tissue evidence="2">Whole larva</tissue>
    </source>
</reference>
<accession>A0A834I5Z6</accession>
<keyword evidence="1" id="KW-0812">Transmembrane</keyword>
<keyword evidence="3" id="KW-1185">Reference proteome</keyword>